<name>C5K5D8_PERM5</name>
<accession>C5K5D8</accession>
<dbReference type="InParanoid" id="C5K5D8"/>
<dbReference type="AlphaFoldDB" id="C5K5D8"/>
<feature type="non-terminal residue" evidence="1">
    <location>
        <position position="1"/>
    </location>
</feature>
<dbReference type="RefSeq" id="XP_002788764.1">
    <property type="nucleotide sequence ID" value="XM_002788718.1"/>
</dbReference>
<reference evidence="1 2" key="1">
    <citation type="submission" date="2008-07" db="EMBL/GenBank/DDBJ databases">
        <authorList>
            <person name="El-Sayed N."/>
            <person name="Caler E."/>
            <person name="Inman J."/>
            <person name="Amedeo P."/>
            <person name="Hass B."/>
            <person name="Wortman J."/>
        </authorList>
    </citation>
    <scope>NUCLEOTIDE SEQUENCE [LARGE SCALE GENOMIC DNA]</scope>
    <source>
        <strain evidence="2">ATCC 50983 / TXsc</strain>
    </source>
</reference>
<proteinExistence type="predicted"/>
<organism evidence="2">
    <name type="scientific">Perkinsus marinus (strain ATCC 50983 / TXsc)</name>
    <dbReference type="NCBI Taxonomy" id="423536"/>
    <lineage>
        <taxon>Eukaryota</taxon>
        <taxon>Sar</taxon>
        <taxon>Alveolata</taxon>
        <taxon>Perkinsozoa</taxon>
        <taxon>Perkinsea</taxon>
        <taxon>Perkinsida</taxon>
        <taxon>Perkinsidae</taxon>
        <taxon>Perkinsus</taxon>
    </lineage>
</organism>
<evidence type="ECO:0000313" key="2">
    <source>
        <dbReference type="Proteomes" id="UP000007800"/>
    </source>
</evidence>
<gene>
    <name evidence="1" type="ORF">Pmar_PMAR010307</name>
</gene>
<feature type="non-terminal residue" evidence="1">
    <location>
        <position position="97"/>
    </location>
</feature>
<keyword evidence="2" id="KW-1185">Reference proteome</keyword>
<evidence type="ECO:0000313" key="1">
    <source>
        <dbReference type="EMBL" id="EER20560.1"/>
    </source>
</evidence>
<sequence>ARGHSICVVLDCTKLARRGSSDGTARYCIAHGGGRRCRHPACQSAARNRLGYCQRHSGIAEASCSIFSAITTVNCDEILGGHSSGQRQHCGVIPTVQ</sequence>
<dbReference type="GeneID" id="9054108"/>
<dbReference type="OrthoDB" id="77038at2759"/>
<dbReference type="EMBL" id="GG670562">
    <property type="protein sequence ID" value="EER20560.1"/>
    <property type="molecule type" value="Genomic_DNA"/>
</dbReference>
<protein>
    <submittedName>
        <fullName evidence="1">Uncharacterized protein</fullName>
    </submittedName>
</protein>
<dbReference type="Proteomes" id="UP000007800">
    <property type="component" value="Unassembled WGS sequence"/>
</dbReference>